<keyword evidence="11" id="KW-1185">Reference proteome</keyword>
<dbReference type="GO" id="GO:0043137">
    <property type="term" value="P:DNA replication, removal of RNA primer"/>
    <property type="evidence" value="ECO:0007669"/>
    <property type="project" value="TreeGrafter"/>
</dbReference>
<comment type="caution">
    <text evidence="10">The sequence shown here is derived from an EMBL/GenBank/DDBJ whole genome shotgun (WGS) entry which is preliminary data.</text>
</comment>
<dbReference type="PANTHER" id="PTHR10642:SF26">
    <property type="entry name" value="RIBONUCLEASE H1"/>
    <property type="match status" value="1"/>
</dbReference>
<dbReference type="HOGENOM" id="CLU_544101_0_0_1"/>
<dbReference type="PROSITE" id="PS50879">
    <property type="entry name" value="RNASE_H_1"/>
    <property type="match status" value="1"/>
</dbReference>
<keyword evidence="7" id="KW-0378">Hydrolase</keyword>
<evidence type="ECO:0000259" key="9">
    <source>
        <dbReference type="PROSITE" id="PS50879"/>
    </source>
</evidence>
<accession>V2XUP7</accession>
<dbReference type="SUPFAM" id="SSF53098">
    <property type="entry name" value="Ribonuclease H-like"/>
    <property type="match status" value="1"/>
</dbReference>
<dbReference type="AlphaFoldDB" id="V2XUP7"/>
<dbReference type="Pfam" id="PF00075">
    <property type="entry name" value="RNase_H"/>
    <property type="match status" value="1"/>
</dbReference>
<evidence type="ECO:0000256" key="3">
    <source>
        <dbReference type="ARBA" id="ARBA00012180"/>
    </source>
</evidence>
<dbReference type="OrthoDB" id="245563at2759"/>
<feature type="compositionally biased region" description="Basic and acidic residues" evidence="8">
    <location>
        <begin position="43"/>
        <end position="54"/>
    </location>
</feature>
<feature type="compositionally biased region" description="Polar residues" evidence="8">
    <location>
        <begin position="443"/>
        <end position="463"/>
    </location>
</feature>
<dbReference type="Gene3D" id="3.30.420.10">
    <property type="entry name" value="Ribonuclease H-like superfamily/Ribonuclease H"/>
    <property type="match status" value="1"/>
</dbReference>
<dbReference type="EMBL" id="AWSO01000052">
    <property type="protein sequence ID" value="ESK96255.1"/>
    <property type="molecule type" value="Genomic_DNA"/>
</dbReference>
<evidence type="ECO:0000313" key="10">
    <source>
        <dbReference type="EMBL" id="ESK96255.1"/>
    </source>
</evidence>
<proteinExistence type="inferred from homology"/>
<feature type="region of interest" description="Disordered" evidence="8">
    <location>
        <begin position="378"/>
        <end position="501"/>
    </location>
</feature>
<gene>
    <name evidence="10" type="ORF">Moror_7245</name>
</gene>
<evidence type="ECO:0000256" key="7">
    <source>
        <dbReference type="ARBA" id="ARBA00022801"/>
    </source>
</evidence>
<feature type="region of interest" description="Disordered" evidence="8">
    <location>
        <begin position="1"/>
        <end position="181"/>
    </location>
</feature>
<dbReference type="PANTHER" id="PTHR10642">
    <property type="entry name" value="RIBONUCLEASE H1"/>
    <property type="match status" value="1"/>
</dbReference>
<keyword evidence="5" id="KW-0479">Metal-binding</keyword>
<feature type="domain" description="RNase H type-1" evidence="9">
    <location>
        <begin position="184"/>
        <end position="335"/>
    </location>
</feature>
<reference evidence="10 11" key="1">
    <citation type="journal article" date="2014" name="BMC Genomics">
        <title>Genome and secretome analysis of the hemibiotrophic fungal pathogen, Moniliophthora roreri, which causes frosty pod rot disease of cacao: mechanisms of the biotrophic and necrotrophic phases.</title>
        <authorList>
            <person name="Meinhardt L.W."/>
            <person name="Costa G.G.L."/>
            <person name="Thomazella D.P.T."/>
            <person name="Teixeira P.J.P.L."/>
            <person name="Carazzolle M.F."/>
            <person name="Schuster S.C."/>
            <person name="Carlson J.E."/>
            <person name="Guiltinan M.J."/>
            <person name="Mieczkowski P."/>
            <person name="Farmer A."/>
            <person name="Ramaraj T."/>
            <person name="Crozier J."/>
            <person name="Davis R.E."/>
            <person name="Shao J."/>
            <person name="Melnick R.L."/>
            <person name="Pereira G.A.G."/>
            <person name="Bailey B.A."/>
        </authorList>
    </citation>
    <scope>NUCLEOTIDE SEQUENCE [LARGE SCALE GENOMIC DNA]</scope>
    <source>
        <strain evidence="10 11">MCA 2997</strain>
    </source>
</reference>
<comment type="catalytic activity">
    <reaction evidence="1">
        <text>Endonucleolytic cleavage to 5'-phosphomonoester.</text>
        <dbReference type="EC" id="3.1.26.4"/>
    </reaction>
</comment>
<comment type="similarity">
    <text evidence="2">Belongs to the RNase H family.</text>
</comment>
<dbReference type="InterPro" id="IPR050092">
    <property type="entry name" value="RNase_H"/>
</dbReference>
<evidence type="ECO:0000256" key="6">
    <source>
        <dbReference type="ARBA" id="ARBA00022759"/>
    </source>
</evidence>
<keyword evidence="4" id="KW-0540">Nuclease</keyword>
<dbReference type="GO" id="GO:0004523">
    <property type="term" value="F:RNA-DNA hybrid ribonuclease activity"/>
    <property type="evidence" value="ECO:0007669"/>
    <property type="project" value="UniProtKB-EC"/>
</dbReference>
<evidence type="ECO:0000256" key="2">
    <source>
        <dbReference type="ARBA" id="ARBA00005300"/>
    </source>
</evidence>
<feature type="compositionally biased region" description="Pro residues" evidence="8">
    <location>
        <begin position="392"/>
        <end position="402"/>
    </location>
</feature>
<name>V2XUP7_MONRO</name>
<sequence length="501" mass="54783">MTPEPDISDAETTTIAGIQKSHAIDRNTTNATAPSGDRKGKRRAIDDADHEGRPKNNSPTTFVTPLFNPVASSSRSKGKQRAINEDPGTGDNTDTSEFVGSPSRPVTSSSKDKGKQRAVNWGDEMPGLVKSPAANNEKKEDCTLNHAPSNDRGTETEMETEPEVPAPIPKSRKLKRSGTGSSKTRKDLVVYCDGACSRNGKDGARAGIGVWWGHDDSRNLSERCPGPQSNISAELTAAARVLETTPINVKRKLVIKTDSEHVINSVTKWIHNWKANGWRTSKGEPVKHSELIRYLSTLIECREKIGQTVVVEHVRGHSGIEGNEGADHLANKGALLPERVLKKTWAEKEKRYRAWAFDAQPIQIDGEGTKLSFYRDSLEGTTESKEADPRPPNENSPAPGPVAKPSRSGDAEMVRTSHGVNDKGAASGPMQLKSVGPPRPYHNGQSQLDNSTLQTPQKTPISEQEQRWGELVLSRMKKRPSEGRPDIYPGRPLHPRPPLPH</sequence>
<dbReference type="EC" id="3.1.26.4" evidence="3"/>
<protein>
    <recommendedName>
        <fullName evidence="3">ribonuclease H</fullName>
        <ecNumber evidence="3">3.1.26.4</ecNumber>
    </recommendedName>
</protein>
<dbReference type="GO" id="GO:0003676">
    <property type="term" value="F:nucleic acid binding"/>
    <property type="evidence" value="ECO:0007669"/>
    <property type="project" value="InterPro"/>
</dbReference>
<dbReference type="STRING" id="1381753.V2XUP7"/>
<dbReference type="KEGG" id="mrr:Moror_7245"/>
<evidence type="ECO:0000256" key="5">
    <source>
        <dbReference type="ARBA" id="ARBA00022723"/>
    </source>
</evidence>
<keyword evidence="6" id="KW-0255">Endonuclease</keyword>
<evidence type="ECO:0000256" key="1">
    <source>
        <dbReference type="ARBA" id="ARBA00000077"/>
    </source>
</evidence>
<dbReference type="InterPro" id="IPR012337">
    <property type="entry name" value="RNaseH-like_sf"/>
</dbReference>
<evidence type="ECO:0000313" key="11">
    <source>
        <dbReference type="Proteomes" id="UP000017559"/>
    </source>
</evidence>
<dbReference type="InterPro" id="IPR002156">
    <property type="entry name" value="RNaseH_domain"/>
</dbReference>
<dbReference type="GO" id="GO:0046872">
    <property type="term" value="F:metal ion binding"/>
    <property type="evidence" value="ECO:0007669"/>
    <property type="project" value="UniProtKB-KW"/>
</dbReference>
<feature type="compositionally biased region" description="Polar residues" evidence="8">
    <location>
        <begin position="90"/>
        <end position="109"/>
    </location>
</feature>
<feature type="compositionally biased region" description="Basic and acidic residues" evidence="8">
    <location>
        <begin position="378"/>
        <end position="391"/>
    </location>
</feature>
<dbReference type="CDD" id="cd09280">
    <property type="entry name" value="RNase_HI_eukaryote_like"/>
    <property type="match status" value="1"/>
</dbReference>
<organism evidence="10 11">
    <name type="scientific">Moniliophthora roreri (strain MCA 2997)</name>
    <name type="common">Cocoa frosty pod rot fungus</name>
    <name type="synonym">Crinipellis roreri</name>
    <dbReference type="NCBI Taxonomy" id="1381753"/>
    <lineage>
        <taxon>Eukaryota</taxon>
        <taxon>Fungi</taxon>
        <taxon>Dikarya</taxon>
        <taxon>Basidiomycota</taxon>
        <taxon>Agaricomycotina</taxon>
        <taxon>Agaricomycetes</taxon>
        <taxon>Agaricomycetidae</taxon>
        <taxon>Agaricales</taxon>
        <taxon>Marasmiineae</taxon>
        <taxon>Marasmiaceae</taxon>
        <taxon>Moniliophthora</taxon>
    </lineage>
</organism>
<evidence type="ECO:0000256" key="4">
    <source>
        <dbReference type="ARBA" id="ARBA00022722"/>
    </source>
</evidence>
<dbReference type="InterPro" id="IPR036397">
    <property type="entry name" value="RNaseH_sf"/>
</dbReference>
<evidence type="ECO:0000256" key="8">
    <source>
        <dbReference type="SAM" id="MobiDB-lite"/>
    </source>
</evidence>
<dbReference type="Proteomes" id="UP000017559">
    <property type="component" value="Unassembled WGS sequence"/>
</dbReference>